<dbReference type="AlphaFoldDB" id="A0A8H3Z3W7"/>
<name>A0A8H3Z3W7_VENIN</name>
<proteinExistence type="predicted"/>
<feature type="chain" id="PRO_5044691156" evidence="1">
    <location>
        <begin position="22"/>
        <end position="63"/>
    </location>
</feature>
<dbReference type="Proteomes" id="UP000447873">
    <property type="component" value="Unassembled WGS sequence"/>
</dbReference>
<evidence type="ECO:0000313" key="4">
    <source>
        <dbReference type="Proteomes" id="UP000447873"/>
    </source>
</evidence>
<dbReference type="Proteomes" id="UP000490939">
    <property type="component" value="Unassembled WGS sequence"/>
</dbReference>
<dbReference type="EMBL" id="WNWS01000078">
    <property type="protein sequence ID" value="KAE9982268.1"/>
    <property type="molecule type" value="Genomic_DNA"/>
</dbReference>
<reference evidence="2 4" key="1">
    <citation type="submission" date="2018-12" db="EMBL/GenBank/DDBJ databases">
        <title>Venturia inaequalis Genome Resource.</title>
        <authorList>
            <person name="Lichtner F.J."/>
        </authorList>
    </citation>
    <scope>NUCLEOTIDE SEQUENCE [LARGE SCALE GENOMIC DNA]</scope>
    <source>
        <strain evidence="2 4">120213</strain>
        <strain evidence="3 5">DMI_063113</strain>
    </source>
</reference>
<sequence length="63" mass="6899">MHFLSTTAVLLNLILFQEVAAIPAIDTLNVAAMAKCQQKPQNCPMPNDCSWGYTDAHYSCKAV</sequence>
<protein>
    <submittedName>
        <fullName evidence="2">Uncharacterized protein</fullName>
    </submittedName>
</protein>
<organism evidence="2 4">
    <name type="scientific">Venturia inaequalis</name>
    <name type="common">Apple scab fungus</name>
    <dbReference type="NCBI Taxonomy" id="5025"/>
    <lineage>
        <taxon>Eukaryota</taxon>
        <taxon>Fungi</taxon>
        <taxon>Dikarya</taxon>
        <taxon>Ascomycota</taxon>
        <taxon>Pezizomycotina</taxon>
        <taxon>Dothideomycetes</taxon>
        <taxon>Pleosporomycetidae</taxon>
        <taxon>Venturiales</taxon>
        <taxon>Venturiaceae</taxon>
        <taxon>Venturia</taxon>
    </lineage>
</organism>
<keyword evidence="5" id="KW-1185">Reference proteome</keyword>
<evidence type="ECO:0000313" key="3">
    <source>
        <dbReference type="EMBL" id="KAE9992204.1"/>
    </source>
</evidence>
<feature type="signal peptide" evidence="1">
    <location>
        <begin position="1"/>
        <end position="21"/>
    </location>
</feature>
<evidence type="ECO:0000313" key="2">
    <source>
        <dbReference type="EMBL" id="KAE9982268.1"/>
    </source>
</evidence>
<dbReference type="EMBL" id="WNWR01000067">
    <property type="protein sequence ID" value="KAE9992204.1"/>
    <property type="molecule type" value="Genomic_DNA"/>
</dbReference>
<comment type="caution">
    <text evidence="2">The sequence shown here is derived from an EMBL/GenBank/DDBJ whole genome shotgun (WGS) entry which is preliminary data.</text>
</comment>
<evidence type="ECO:0000256" key="1">
    <source>
        <dbReference type="SAM" id="SignalP"/>
    </source>
</evidence>
<keyword evidence="1" id="KW-0732">Signal</keyword>
<evidence type="ECO:0000313" key="5">
    <source>
        <dbReference type="Proteomes" id="UP000490939"/>
    </source>
</evidence>
<gene>
    <name evidence="3" type="ORF">EG327_009817</name>
    <name evidence="2" type="ORF">EG328_011064</name>
</gene>
<accession>A0A8H3Z3W7</accession>